<evidence type="ECO:0000313" key="1">
    <source>
        <dbReference type="EMBL" id="RJO77682.1"/>
    </source>
</evidence>
<keyword evidence="2" id="KW-1185">Reference proteome</keyword>
<proteinExistence type="predicted"/>
<comment type="caution">
    <text evidence="1">The sequence shown here is derived from an EMBL/GenBank/DDBJ whole genome shotgun (WGS) entry which is preliminary data.</text>
</comment>
<evidence type="ECO:0000313" key="2">
    <source>
        <dbReference type="Proteomes" id="UP000266677"/>
    </source>
</evidence>
<gene>
    <name evidence="1" type="ORF">D5S18_08085</name>
</gene>
<dbReference type="Proteomes" id="UP000266677">
    <property type="component" value="Unassembled WGS sequence"/>
</dbReference>
<sequence>MDALRPLTLAVRVEILAEPYGSAPRDQLQDKVTNLGELRSSPSLTAQRHLHHALTRLTDPWVEILAEPYGSAPLAGWTADDVYLALLRSSPSLTAQRHLPGLLAVPVVPRVEILAEPYGSAPLERQDGR</sequence>
<dbReference type="AlphaFoldDB" id="A0A3A4KLE4"/>
<dbReference type="EMBL" id="QZFU01000015">
    <property type="protein sequence ID" value="RJO77682.1"/>
    <property type="molecule type" value="Genomic_DNA"/>
</dbReference>
<organism evidence="1 2">
    <name type="scientific">Nocardia panacis</name>
    <dbReference type="NCBI Taxonomy" id="2340916"/>
    <lineage>
        <taxon>Bacteria</taxon>
        <taxon>Bacillati</taxon>
        <taxon>Actinomycetota</taxon>
        <taxon>Actinomycetes</taxon>
        <taxon>Mycobacteriales</taxon>
        <taxon>Nocardiaceae</taxon>
        <taxon>Nocardia</taxon>
    </lineage>
</organism>
<accession>A0A3A4KLE4</accession>
<name>A0A3A4KLE4_9NOCA</name>
<protein>
    <submittedName>
        <fullName evidence="1">Uncharacterized protein</fullName>
    </submittedName>
</protein>
<reference evidence="1 2" key="1">
    <citation type="submission" date="2018-09" db="EMBL/GenBank/DDBJ databases">
        <title>YIM PH21274 draft genome.</title>
        <authorList>
            <person name="Miao C."/>
        </authorList>
    </citation>
    <scope>NUCLEOTIDE SEQUENCE [LARGE SCALE GENOMIC DNA]</scope>
    <source>
        <strain evidence="1 2">YIM PH 21724</strain>
    </source>
</reference>